<dbReference type="GeneID" id="9819201"/>
<dbReference type="EMBL" id="WUAV01000001">
    <property type="protein sequence ID" value="KAF1770088.1"/>
    <property type="molecule type" value="Genomic_DNA"/>
</dbReference>
<dbReference type="AlphaFoldDB" id="A0A6A5HQA8"/>
<evidence type="ECO:0000313" key="2">
    <source>
        <dbReference type="Proteomes" id="UP000483820"/>
    </source>
</evidence>
<gene>
    <name evidence="1" type="ORF">GCK72_001906</name>
</gene>
<reference evidence="1 2" key="1">
    <citation type="submission" date="2019-12" db="EMBL/GenBank/DDBJ databases">
        <title>Chromosome-level assembly of the Caenorhabditis remanei genome.</title>
        <authorList>
            <person name="Teterina A.A."/>
            <person name="Willis J.H."/>
            <person name="Phillips P.C."/>
        </authorList>
    </citation>
    <scope>NUCLEOTIDE SEQUENCE [LARGE SCALE GENOMIC DNA]</scope>
    <source>
        <strain evidence="1 2">PX506</strain>
        <tissue evidence="1">Whole organism</tissue>
    </source>
</reference>
<sequence>MCFFTHAVVLGVGYWIGKQYSEGFTVRQLPIDSANPNTQEFVIHVEKKDAGNCGFWQKSRCCQEHPTVSAAVDQGFEKKDN</sequence>
<protein>
    <submittedName>
        <fullName evidence="1">Uncharacterized protein</fullName>
    </submittedName>
</protein>
<dbReference type="CTD" id="9819201"/>
<name>A0A6A5HQA8_CAERE</name>
<organism evidence="1 2">
    <name type="scientific">Caenorhabditis remanei</name>
    <name type="common">Caenorhabditis vulgaris</name>
    <dbReference type="NCBI Taxonomy" id="31234"/>
    <lineage>
        <taxon>Eukaryota</taxon>
        <taxon>Metazoa</taxon>
        <taxon>Ecdysozoa</taxon>
        <taxon>Nematoda</taxon>
        <taxon>Chromadorea</taxon>
        <taxon>Rhabditida</taxon>
        <taxon>Rhabditina</taxon>
        <taxon>Rhabditomorpha</taxon>
        <taxon>Rhabditoidea</taxon>
        <taxon>Rhabditidae</taxon>
        <taxon>Peloderinae</taxon>
        <taxon>Caenorhabditis</taxon>
    </lineage>
</organism>
<dbReference type="KEGG" id="crq:GCK72_001906"/>
<evidence type="ECO:0000313" key="1">
    <source>
        <dbReference type="EMBL" id="KAF1770088.1"/>
    </source>
</evidence>
<dbReference type="RefSeq" id="XP_003114833.2">
    <property type="nucleotide sequence ID" value="XM_003114785.2"/>
</dbReference>
<accession>A0A6A5HQA8</accession>
<comment type="caution">
    <text evidence="1">The sequence shown here is derived from an EMBL/GenBank/DDBJ whole genome shotgun (WGS) entry which is preliminary data.</text>
</comment>
<proteinExistence type="predicted"/>
<dbReference type="Proteomes" id="UP000483820">
    <property type="component" value="Chromosome I"/>
</dbReference>